<feature type="transmembrane region" description="Helical" evidence="2">
    <location>
        <begin position="459"/>
        <end position="478"/>
    </location>
</feature>
<reference evidence="3 4" key="1">
    <citation type="submission" date="2020-07" db="EMBL/GenBank/DDBJ databases">
        <authorList>
            <person name="Sun Q."/>
        </authorList>
    </citation>
    <scope>NUCLEOTIDE SEQUENCE [LARGE SCALE GENOMIC DNA]</scope>
    <source>
        <strain evidence="3 4">CGMCC 1.13654</strain>
    </source>
</reference>
<dbReference type="AlphaFoldDB" id="A0A838L8M8"/>
<feature type="transmembrane region" description="Helical" evidence="2">
    <location>
        <begin position="510"/>
        <end position="534"/>
    </location>
</feature>
<proteinExistence type="predicted"/>
<feature type="transmembrane region" description="Helical" evidence="2">
    <location>
        <begin position="305"/>
        <end position="332"/>
    </location>
</feature>
<dbReference type="PANTHER" id="PTHR10728:SF40">
    <property type="entry name" value="PATATIN FAMILY PROTEIN"/>
    <property type="match status" value="1"/>
</dbReference>
<feature type="transmembrane region" description="Helical" evidence="2">
    <location>
        <begin position="387"/>
        <end position="413"/>
    </location>
</feature>
<feature type="transmembrane region" description="Helical" evidence="2">
    <location>
        <begin position="181"/>
        <end position="207"/>
    </location>
</feature>
<keyword evidence="2" id="KW-0472">Membrane</keyword>
<feature type="region of interest" description="Disordered" evidence="1">
    <location>
        <begin position="932"/>
        <end position="957"/>
    </location>
</feature>
<dbReference type="Gene3D" id="3.40.1090.10">
    <property type="entry name" value="Cytosolic phospholipase A2 catalytic domain"/>
    <property type="match status" value="2"/>
</dbReference>
<dbReference type="GO" id="GO:0046475">
    <property type="term" value="P:glycerophospholipid catabolic process"/>
    <property type="evidence" value="ECO:0007669"/>
    <property type="project" value="TreeGrafter"/>
</dbReference>
<sequence>MTDHPHAGAAAAKRQLTPLEQRRKHIAKLNLDFTETDIPPGSMGLALSGGGIRSATISLGFVQAITRHKRLLDFDYLSTVSGGGYFGSFLRSLFVADSDRGRTGMADPLPDLDVRETQAFVEEVLSYDAKQELIDDPILKKQGKAGKIRNPIWWLREHGRYLAPNGPTDYGFAIAYLVRNWVALLYTFTIAAAAMFLVLLACEWALLCCWPKLIAFLHWGDSPARYTFDLRVAIKGHAALDLVSKARSGWCLSPLLVLPPLFLFFSLCSGAAYWLTVSLRTGNAWLAGAGKAKQRDPVAQFWLQWLLILALTAVATALFCIESGVYAAGWAGAVDHMRTMAAPWWFMPFGIVLALTALIVAVPVAIWTATGASGDAFTNELRRRFTALGAALNQWAVVTLVLALIDTLALALLGPGRAWLLDHRLAGLFAALVPAAAWLISKVPQWFAGGTLVKFLGEHVWTVALIIGALLFGLVALGADIVVQWIAWAAAPWSPATGIAWTQAGSLGGAVLVLCVMTGSFSGFINLSSLFSLYAGRLTRAYLGASNIVRLRLAAEAGSKPITENDPKDYIDVSRYQQSASAAPIHLINATLNETHSRACSQLIDRDRKGVPIVFAPDGILVDPARAATLQQQGFFSWADLAKEQVESLSVGDLCAISGAAASSAMGSRTTLGGALAFTFANIRLGYWWAVRDLLPEAQTMNTRLIWRISVACTWPFRTYFYLRNEMIAAYSRENRRVYLTDGGHFENSGTYELLRRKARVIVTCDNGADPDFQFEDLEDLVRKARIDLGLSVTVAGHEQVEQLVGKGGATHFLNGDARGWRARAGMKGDTGCALLLEVHSVATDAARAEGYLHIEREGVIVWVKPRLFHGLPPDVTGYGERNPTFPQQTTGDQFFDEAQWESYRALGYSLGETLLGGSEAGIDLFRKLLPGAPPPPPVRKRRSTSAKPPHPIVVTR</sequence>
<dbReference type="InterPro" id="IPR016035">
    <property type="entry name" value="Acyl_Trfase/lysoPLipase"/>
</dbReference>
<dbReference type="RefSeq" id="WP_160365270.1">
    <property type="nucleotide sequence ID" value="NZ_JACEIB010000025.1"/>
</dbReference>
<dbReference type="GO" id="GO:0004623">
    <property type="term" value="F:phospholipase A2 activity"/>
    <property type="evidence" value="ECO:0007669"/>
    <property type="project" value="TreeGrafter"/>
</dbReference>
<feature type="transmembrane region" description="Helical" evidence="2">
    <location>
        <begin position="425"/>
        <end position="447"/>
    </location>
</feature>
<dbReference type="SUPFAM" id="SSF52151">
    <property type="entry name" value="FabD/lysophospholipase-like"/>
    <property type="match status" value="1"/>
</dbReference>
<dbReference type="EMBL" id="JACEIB010000025">
    <property type="protein sequence ID" value="MBA2935270.1"/>
    <property type="molecule type" value="Genomic_DNA"/>
</dbReference>
<feature type="transmembrane region" description="Helical" evidence="2">
    <location>
        <begin position="344"/>
        <end position="367"/>
    </location>
</feature>
<dbReference type="GO" id="GO:0005829">
    <property type="term" value="C:cytosol"/>
    <property type="evidence" value="ECO:0007669"/>
    <property type="project" value="TreeGrafter"/>
</dbReference>
<keyword evidence="2" id="KW-0812">Transmembrane</keyword>
<organism evidence="3 4">
    <name type="scientific">Sphingomonas chungangi</name>
    <dbReference type="NCBI Taxonomy" id="2683589"/>
    <lineage>
        <taxon>Bacteria</taxon>
        <taxon>Pseudomonadati</taxon>
        <taxon>Pseudomonadota</taxon>
        <taxon>Alphaproteobacteria</taxon>
        <taxon>Sphingomonadales</taxon>
        <taxon>Sphingomonadaceae</taxon>
        <taxon>Sphingomonas</taxon>
    </lineage>
</organism>
<feature type="transmembrane region" description="Helical" evidence="2">
    <location>
        <begin position="255"/>
        <end position="275"/>
    </location>
</feature>
<keyword evidence="2" id="KW-1133">Transmembrane helix</keyword>
<evidence type="ECO:0000313" key="3">
    <source>
        <dbReference type="EMBL" id="MBA2935270.1"/>
    </source>
</evidence>
<comment type="caution">
    <text evidence="3">The sequence shown here is derived from an EMBL/GenBank/DDBJ whole genome shotgun (WGS) entry which is preliminary data.</text>
</comment>
<dbReference type="Proteomes" id="UP000570166">
    <property type="component" value="Unassembled WGS sequence"/>
</dbReference>
<keyword evidence="4" id="KW-1185">Reference proteome</keyword>
<accession>A0A838L8M8</accession>
<evidence type="ECO:0000256" key="1">
    <source>
        <dbReference type="SAM" id="MobiDB-lite"/>
    </source>
</evidence>
<gene>
    <name evidence="3" type="ORF">HZF05_14375</name>
</gene>
<protein>
    <recommendedName>
        <fullName evidence="5">PNPLA domain-containing protein</fullName>
    </recommendedName>
</protein>
<dbReference type="PANTHER" id="PTHR10728">
    <property type="entry name" value="CYTOSOLIC PHOSPHOLIPASE A2"/>
    <property type="match status" value="1"/>
</dbReference>
<evidence type="ECO:0008006" key="5">
    <source>
        <dbReference type="Google" id="ProtNLM"/>
    </source>
</evidence>
<evidence type="ECO:0000313" key="4">
    <source>
        <dbReference type="Proteomes" id="UP000570166"/>
    </source>
</evidence>
<evidence type="ECO:0000256" key="2">
    <source>
        <dbReference type="SAM" id="Phobius"/>
    </source>
</evidence>
<name>A0A838L8M8_9SPHN</name>